<keyword evidence="1" id="KW-0175">Coiled coil</keyword>
<organism evidence="3 4">
    <name type="scientific">Mesorhabditis belari</name>
    <dbReference type="NCBI Taxonomy" id="2138241"/>
    <lineage>
        <taxon>Eukaryota</taxon>
        <taxon>Metazoa</taxon>
        <taxon>Ecdysozoa</taxon>
        <taxon>Nematoda</taxon>
        <taxon>Chromadorea</taxon>
        <taxon>Rhabditida</taxon>
        <taxon>Rhabditina</taxon>
        <taxon>Rhabditomorpha</taxon>
        <taxon>Rhabditoidea</taxon>
        <taxon>Rhabditidae</taxon>
        <taxon>Mesorhabditinae</taxon>
        <taxon>Mesorhabditis</taxon>
    </lineage>
</organism>
<evidence type="ECO:0000313" key="3">
    <source>
        <dbReference type="Proteomes" id="UP000887575"/>
    </source>
</evidence>
<feature type="coiled-coil region" evidence="1">
    <location>
        <begin position="191"/>
        <end position="228"/>
    </location>
</feature>
<accession>A0AAF3EFS5</accession>
<proteinExistence type="predicted"/>
<evidence type="ECO:0000256" key="2">
    <source>
        <dbReference type="SAM" id="MobiDB-lite"/>
    </source>
</evidence>
<feature type="compositionally biased region" description="Basic residues" evidence="2">
    <location>
        <begin position="40"/>
        <end position="49"/>
    </location>
</feature>
<dbReference type="WBParaSite" id="MBELARI_LOCUS12829">
    <property type="protein sequence ID" value="MBELARI_LOCUS12829"/>
    <property type="gene ID" value="MBELARI_LOCUS12829"/>
</dbReference>
<evidence type="ECO:0000313" key="4">
    <source>
        <dbReference type="WBParaSite" id="MBELARI_LOCUS12829"/>
    </source>
</evidence>
<name>A0AAF3EFS5_9BILA</name>
<feature type="region of interest" description="Disordered" evidence="2">
    <location>
        <begin position="1"/>
        <end position="73"/>
    </location>
</feature>
<feature type="compositionally biased region" description="Acidic residues" evidence="2">
    <location>
        <begin position="63"/>
        <end position="73"/>
    </location>
</feature>
<dbReference type="Proteomes" id="UP000887575">
    <property type="component" value="Unassembled WGS sequence"/>
</dbReference>
<keyword evidence="3" id="KW-1185">Reference proteome</keyword>
<evidence type="ECO:0000256" key="1">
    <source>
        <dbReference type="SAM" id="Coils"/>
    </source>
</evidence>
<sequence length="234" mass="26374">MSARPSRFSVLKIEGDSEDEAKSSTSKGKQIHGGFIVHAKEKKQRQPKKKATEMKDAFPEEPSQTEDLPDMGTDDLTQAIEESLKFMEDDKKSKEELNEAIAQSLKSLKPQQSAAGAPLYGMVAEQDPLDTILQKSTGSNQVFIGLLQDQIKKLTNELGIEREKVLRASHGEQKYKERYLKLLSLLQDAELKEAVEKANELAKRDQIIEEQASQLKEQQDVLEKLRSQIRPPTQ</sequence>
<protein>
    <submittedName>
        <fullName evidence="4">Uncharacterized protein</fullName>
    </submittedName>
</protein>
<dbReference type="AlphaFoldDB" id="A0AAF3EFS5"/>
<reference evidence="4" key="1">
    <citation type="submission" date="2024-02" db="UniProtKB">
        <authorList>
            <consortium name="WormBaseParasite"/>
        </authorList>
    </citation>
    <scope>IDENTIFICATION</scope>
</reference>